<dbReference type="GO" id="GO:0008360">
    <property type="term" value="P:regulation of cell shape"/>
    <property type="evidence" value="ECO:0007669"/>
    <property type="project" value="UniProtKB-KW"/>
</dbReference>
<dbReference type="InterPro" id="IPR050396">
    <property type="entry name" value="Glycosyltr_51/Transpeptidase"/>
</dbReference>
<feature type="signal peptide" evidence="20">
    <location>
        <begin position="1"/>
        <end position="28"/>
    </location>
</feature>
<keyword evidence="7" id="KW-0328">Glycosyltransferase</keyword>
<evidence type="ECO:0000256" key="19">
    <source>
        <dbReference type="SAM" id="MobiDB-lite"/>
    </source>
</evidence>
<keyword evidence="5" id="KW-0121">Carboxypeptidase</keyword>
<sequence length="660" mass="73067">MIVTFKRTVLLTSFGLFTALLLVSSALAQGNIAKYPYLPSGYSSVKVFDRSGRFVGRILPEKRYWVSIDHIPAFLQKAVVAVEDARFFEHGGIDIRGIARALVKDVVKGKLVEGGSTITQQLIKNRYLSGEKTIERKLEEARMAMEYEKIYTKKQILEMYFNEIYYGNGAWGIAQAARVYFDKTPDQLTDAECALLAGVPKNPGRYNPLGKAVDVSRRRDVVLARMLDLKMISARQKQKLRTRPITTVQRSQAPYYLAHIRNELVERFGPQIIERGGLEVTAAMDLNLQKLAEKTLKEGVKRISPELQGALVSLDPATGDVLAAVGGVDFTKSPYDRAFLARRQPGSAIKPLIYAAALEMGITAGSVWDDTPVAYDRGYNQTWKPLNYGKERYGQLSLRRALAYSNNIIAVKLLDTIGVPYFVDFAHKAGLPLRPNNDLSLALGTEDVTLRDLVRAYTPLANGGLRSEPRTIVRIYDRNRRAWTENAPSVAPALSPAAAFVTTRMLRDVMVYGTAKSLKSFSQKRPSAGKTGTTDDYRDAWFIGYTPQVLTGIWVGYDKPRPGGRGFTGGAVAAPIWQRFMGPALASKPVADFPKPDTVVSVSIDPATGYLATPDCPEKRDEFYVEGTQPTEYCPKHGGDRLNQVPPVLSLPKEEAPQSE</sequence>
<evidence type="ECO:0000256" key="4">
    <source>
        <dbReference type="ARBA" id="ARBA00007739"/>
    </source>
</evidence>
<dbReference type="Gene3D" id="1.10.3810.10">
    <property type="entry name" value="Biosynthetic peptidoglycan transglycosylase-like"/>
    <property type="match status" value="1"/>
</dbReference>
<dbReference type="eggNOG" id="COG0744">
    <property type="taxonomic scope" value="Bacteria"/>
</dbReference>
<keyword evidence="13" id="KW-1133">Transmembrane helix</keyword>
<feature type="domain" description="Glycosyl transferase family 51" evidence="22">
    <location>
        <begin position="54"/>
        <end position="226"/>
    </location>
</feature>
<organism evidence="23 24">
    <name type="scientific">Geobacter metallireducens (strain ATCC 53774 / DSM 7210 / GS-15)</name>
    <dbReference type="NCBI Taxonomy" id="269799"/>
    <lineage>
        <taxon>Bacteria</taxon>
        <taxon>Pseudomonadati</taxon>
        <taxon>Thermodesulfobacteriota</taxon>
        <taxon>Desulfuromonadia</taxon>
        <taxon>Geobacterales</taxon>
        <taxon>Geobacteraceae</taxon>
        <taxon>Geobacter</taxon>
    </lineage>
</organism>
<comment type="similarity">
    <text evidence="3">In the C-terminal section; belongs to the transpeptidase family.</text>
</comment>
<keyword evidence="15" id="KW-0511">Multifunctional enzyme</keyword>
<dbReference type="GO" id="GO:0030288">
    <property type="term" value="C:outer membrane-bounded periplasmic space"/>
    <property type="evidence" value="ECO:0007669"/>
    <property type="project" value="TreeGrafter"/>
</dbReference>
<evidence type="ECO:0000256" key="1">
    <source>
        <dbReference type="ARBA" id="ARBA00004370"/>
    </source>
</evidence>
<dbReference type="PANTHER" id="PTHR32282:SF27">
    <property type="entry name" value="PENICILLIN-BINDING PROTEIN 1A"/>
    <property type="match status" value="1"/>
</dbReference>
<protein>
    <submittedName>
        <fullName evidence="23">Membrane transglycosylase and transpeptidase PBP1A</fullName>
    </submittedName>
</protein>
<dbReference type="Gene3D" id="3.40.710.10">
    <property type="entry name" value="DD-peptidase/beta-lactamase superfamily"/>
    <property type="match status" value="1"/>
</dbReference>
<evidence type="ECO:0000313" key="23">
    <source>
        <dbReference type="EMBL" id="ABB31902.2"/>
    </source>
</evidence>
<evidence type="ECO:0000259" key="22">
    <source>
        <dbReference type="Pfam" id="PF00912"/>
    </source>
</evidence>
<evidence type="ECO:0000256" key="17">
    <source>
        <dbReference type="ARBA" id="ARBA00034000"/>
    </source>
</evidence>
<evidence type="ECO:0000259" key="21">
    <source>
        <dbReference type="Pfam" id="PF00905"/>
    </source>
</evidence>
<dbReference type="InterPro" id="IPR036950">
    <property type="entry name" value="PBP_transglycosylase"/>
</dbReference>
<dbReference type="CAZy" id="GT51">
    <property type="family name" value="Glycosyltransferase Family 51"/>
</dbReference>
<dbReference type="SUPFAM" id="SSF53955">
    <property type="entry name" value="Lysozyme-like"/>
    <property type="match status" value="1"/>
</dbReference>
<dbReference type="Pfam" id="PF00912">
    <property type="entry name" value="Transgly"/>
    <property type="match status" value="1"/>
</dbReference>
<evidence type="ECO:0000256" key="6">
    <source>
        <dbReference type="ARBA" id="ARBA00022670"/>
    </source>
</evidence>
<gene>
    <name evidence="23" type="ordered locus">Gmet_1671</name>
</gene>
<name>Q39V22_GEOMG</name>
<dbReference type="SUPFAM" id="SSF56601">
    <property type="entry name" value="beta-lactamase/transpeptidase-like"/>
    <property type="match status" value="1"/>
</dbReference>
<dbReference type="HOGENOM" id="CLU_006354_2_7_7"/>
<evidence type="ECO:0000256" key="7">
    <source>
        <dbReference type="ARBA" id="ARBA00022676"/>
    </source>
</evidence>
<keyword evidence="8" id="KW-0808">Transferase</keyword>
<feature type="chain" id="PRO_5004223160" evidence="20">
    <location>
        <begin position="29"/>
        <end position="660"/>
    </location>
</feature>
<evidence type="ECO:0000256" key="16">
    <source>
        <dbReference type="ARBA" id="ARBA00023316"/>
    </source>
</evidence>
<keyword evidence="9" id="KW-0812">Transmembrane</keyword>
<dbReference type="GO" id="GO:0016020">
    <property type="term" value="C:membrane"/>
    <property type="evidence" value="ECO:0007669"/>
    <property type="project" value="UniProtKB-SubCell"/>
</dbReference>
<dbReference type="GO" id="GO:0071555">
    <property type="term" value="P:cell wall organization"/>
    <property type="evidence" value="ECO:0007669"/>
    <property type="project" value="UniProtKB-KW"/>
</dbReference>
<evidence type="ECO:0000256" key="20">
    <source>
        <dbReference type="SAM" id="SignalP"/>
    </source>
</evidence>
<evidence type="ECO:0000313" key="24">
    <source>
        <dbReference type="Proteomes" id="UP000007073"/>
    </source>
</evidence>
<dbReference type="KEGG" id="gme:Gmet_1671"/>
<dbReference type="Proteomes" id="UP000007073">
    <property type="component" value="Chromosome"/>
</dbReference>
<keyword evidence="6" id="KW-0645">Protease</keyword>
<reference evidence="23 24" key="2">
    <citation type="journal article" date="2009" name="BMC Microbiol.">
        <title>The genome sequence of Geobacter metallireducens: features of metabolism, physiology and regulation common and dissimilar to Geobacter sulfurreducens.</title>
        <authorList>
            <person name="Aklujkar M."/>
            <person name="Krushkal J."/>
            <person name="DiBartolo G."/>
            <person name="Lapidus A."/>
            <person name="Land M.L."/>
            <person name="Lovley D.R."/>
        </authorList>
    </citation>
    <scope>NUCLEOTIDE SEQUENCE [LARGE SCALE GENOMIC DNA]</scope>
    <source>
        <strain evidence="24">ATCC 53774 / DSM 7210 / GS-15</strain>
    </source>
</reference>
<accession>Q39V22</accession>
<comment type="subcellular location">
    <subcellularLocation>
        <location evidence="1">Membrane</location>
    </subcellularLocation>
</comment>
<evidence type="ECO:0000256" key="15">
    <source>
        <dbReference type="ARBA" id="ARBA00023268"/>
    </source>
</evidence>
<comment type="similarity">
    <text evidence="4">In the N-terminal section; belongs to the glycosyltransferase 51 family.</text>
</comment>
<evidence type="ECO:0000256" key="2">
    <source>
        <dbReference type="ARBA" id="ARBA00004752"/>
    </source>
</evidence>
<evidence type="ECO:0000256" key="12">
    <source>
        <dbReference type="ARBA" id="ARBA00022984"/>
    </source>
</evidence>
<dbReference type="NCBIfam" id="TIGR02074">
    <property type="entry name" value="PBP_1a_fam"/>
    <property type="match status" value="1"/>
</dbReference>
<feature type="region of interest" description="Disordered" evidence="19">
    <location>
        <begin position="630"/>
        <end position="660"/>
    </location>
</feature>
<dbReference type="UniPathway" id="UPA00219"/>
<dbReference type="STRING" id="269799.Gmet_1671"/>
<proteinExistence type="inferred from homology"/>
<dbReference type="GO" id="GO:0009002">
    <property type="term" value="F:serine-type D-Ala-D-Ala carboxypeptidase activity"/>
    <property type="evidence" value="ECO:0007669"/>
    <property type="project" value="UniProtKB-EC"/>
</dbReference>
<evidence type="ECO:0000256" key="8">
    <source>
        <dbReference type="ARBA" id="ARBA00022679"/>
    </source>
</evidence>
<comment type="catalytic activity">
    <reaction evidence="18">
        <text>[GlcNAc-(1-&gt;4)-Mur2Ac(oyl-L-Ala-gamma-D-Glu-L-Lys-D-Ala-D-Ala)](n)-di-trans,octa-cis-undecaprenyl diphosphate + beta-D-GlcNAc-(1-&gt;4)-Mur2Ac(oyl-L-Ala-gamma-D-Glu-L-Lys-D-Ala-D-Ala)-di-trans,octa-cis-undecaprenyl diphosphate = [GlcNAc-(1-&gt;4)-Mur2Ac(oyl-L-Ala-gamma-D-Glu-L-Lys-D-Ala-D-Ala)](n+1)-di-trans,octa-cis-undecaprenyl diphosphate + di-trans,octa-cis-undecaprenyl diphosphate + H(+)</text>
        <dbReference type="Rhea" id="RHEA:23708"/>
        <dbReference type="Rhea" id="RHEA-COMP:9602"/>
        <dbReference type="Rhea" id="RHEA-COMP:9603"/>
        <dbReference type="ChEBI" id="CHEBI:15378"/>
        <dbReference type="ChEBI" id="CHEBI:58405"/>
        <dbReference type="ChEBI" id="CHEBI:60033"/>
        <dbReference type="ChEBI" id="CHEBI:78435"/>
        <dbReference type="EC" id="2.4.99.28"/>
    </reaction>
</comment>
<feature type="domain" description="Penicillin-binding protein transpeptidase" evidence="21">
    <location>
        <begin position="309"/>
        <end position="581"/>
    </location>
</feature>
<evidence type="ECO:0000256" key="3">
    <source>
        <dbReference type="ARBA" id="ARBA00007090"/>
    </source>
</evidence>
<keyword evidence="11" id="KW-0133">Cell shape</keyword>
<keyword evidence="24" id="KW-1185">Reference proteome</keyword>
<dbReference type="InterPro" id="IPR023346">
    <property type="entry name" value="Lysozyme-like_dom_sf"/>
</dbReference>
<keyword evidence="16" id="KW-0961">Cell wall biogenesis/degradation</keyword>
<dbReference type="InterPro" id="IPR001460">
    <property type="entry name" value="PCN-bd_Tpept"/>
</dbReference>
<dbReference type="PANTHER" id="PTHR32282">
    <property type="entry name" value="BINDING PROTEIN TRANSPEPTIDASE, PUTATIVE-RELATED"/>
    <property type="match status" value="1"/>
</dbReference>
<evidence type="ECO:0000256" key="9">
    <source>
        <dbReference type="ARBA" id="ARBA00022692"/>
    </source>
</evidence>
<comment type="catalytic activity">
    <reaction evidence="17">
        <text>Preferential cleavage: (Ac)2-L-Lys-D-Ala-|-D-Ala. Also transpeptidation of peptidyl-alanyl moieties that are N-acyl substituents of D-alanine.</text>
        <dbReference type="EC" id="3.4.16.4"/>
    </reaction>
</comment>
<dbReference type="GO" id="GO:0008955">
    <property type="term" value="F:peptidoglycan glycosyltransferase activity"/>
    <property type="evidence" value="ECO:0007669"/>
    <property type="project" value="UniProtKB-EC"/>
</dbReference>
<evidence type="ECO:0000256" key="10">
    <source>
        <dbReference type="ARBA" id="ARBA00022801"/>
    </source>
</evidence>
<dbReference type="GO" id="GO:0008658">
    <property type="term" value="F:penicillin binding"/>
    <property type="evidence" value="ECO:0007669"/>
    <property type="project" value="InterPro"/>
</dbReference>
<evidence type="ECO:0000256" key="13">
    <source>
        <dbReference type="ARBA" id="ARBA00022989"/>
    </source>
</evidence>
<keyword evidence="10" id="KW-0378">Hydrolase</keyword>
<keyword evidence="12" id="KW-0573">Peptidoglycan synthesis</keyword>
<comment type="pathway">
    <text evidence="2">Cell wall biogenesis; peptidoglycan biosynthesis.</text>
</comment>
<dbReference type="GO" id="GO:0006508">
    <property type="term" value="P:proteolysis"/>
    <property type="evidence" value="ECO:0007669"/>
    <property type="project" value="UniProtKB-KW"/>
</dbReference>
<keyword evidence="14" id="KW-0472">Membrane</keyword>
<evidence type="ECO:0000256" key="18">
    <source>
        <dbReference type="ARBA" id="ARBA00049902"/>
    </source>
</evidence>
<keyword evidence="20" id="KW-0732">Signal</keyword>
<evidence type="ECO:0000256" key="5">
    <source>
        <dbReference type="ARBA" id="ARBA00022645"/>
    </source>
</evidence>
<reference evidence="23 24" key="1">
    <citation type="submission" date="2005-10" db="EMBL/GenBank/DDBJ databases">
        <title>Complete sequence of Geobacter metallireducens GS-15.</title>
        <authorList>
            <consortium name="US DOE Joint Genome Institute"/>
            <person name="Copeland A."/>
            <person name="Lucas S."/>
            <person name="Lapidus A."/>
            <person name="Barry K."/>
            <person name="Detter J.C."/>
            <person name="Glavina T."/>
            <person name="Hammon N."/>
            <person name="Israni S."/>
            <person name="Pitluck S."/>
            <person name="Di Bartolo G."/>
            <person name="Chain P."/>
            <person name="Schmutz J."/>
            <person name="Larimer F."/>
            <person name="Land M."/>
            <person name="Kyrpides N."/>
            <person name="Ivanova N."/>
            <person name="Richardson P."/>
        </authorList>
    </citation>
    <scope>NUCLEOTIDE SEQUENCE [LARGE SCALE GENOMIC DNA]</scope>
    <source>
        <strain evidence="24">ATCC 53774 / DSM 7210 / GS-15</strain>
    </source>
</reference>
<dbReference type="InterPro" id="IPR001264">
    <property type="entry name" value="Glyco_trans_51"/>
</dbReference>
<dbReference type="FunFam" id="1.10.3810.10:FF:000001">
    <property type="entry name" value="Penicillin-binding protein 1A"/>
    <property type="match status" value="1"/>
</dbReference>
<evidence type="ECO:0000256" key="14">
    <source>
        <dbReference type="ARBA" id="ARBA00023136"/>
    </source>
</evidence>
<dbReference type="GO" id="GO:0009252">
    <property type="term" value="P:peptidoglycan biosynthetic process"/>
    <property type="evidence" value="ECO:0007669"/>
    <property type="project" value="UniProtKB-UniPathway"/>
</dbReference>
<dbReference type="Pfam" id="PF00905">
    <property type="entry name" value="Transpeptidase"/>
    <property type="match status" value="1"/>
</dbReference>
<evidence type="ECO:0000256" key="11">
    <source>
        <dbReference type="ARBA" id="ARBA00022960"/>
    </source>
</evidence>
<dbReference type="AlphaFoldDB" id="Q39V22"/>
<dbReference type="InterPro" id="IPR012338">
    <property type="entry name" value="Beta-lactam/transpept-like"/>
</dbReference>
<dbReference type="EMBL" id="CP000148">
    <property type="protein sequence ID" value="ABB31902.2"/>
    <property type="molecule type" value="Genomic_DNA"/>
</dbReference>